<organism evidence="2 3">
    <name type="scientific">Nitrosospira multiformis</name>
    <dbReference type="NCBI Taxonomy" id="1231"/>
    <lineage>
        <taxon>Bacteria</taxon>
        <taxon>Pseudomonadati</taxon>
        <taxon>Pseudomonadota</taxon>
        <taxon>Betaproteobacteria</taxon>
        <taxon>Nitrosomonadales</taxon>
        <taxon>Nitrosomonadaceae</taxon>
        <taxon>Nitrosospira</taxon>
    </lineage>
</organism>
<feature type="transmembrane region" description="Helical" evidence="1">
    <location>
        <begin position="69"/>
        <end position="87"/>
    </location>
</feature>
<dbReference type="RefSeq" id="WP_107761667.1">
    <property type="nucleotide sequence ID" value="NZ_QAOK01000006.1"/>
</dbReference>
<proteinExistence type="predicted"/>
<dbReference type="Proteomes" id="UP000244152">
    <property type="component" value="Unassembled WGS sequence"/>
</dbReference>
<evidence type="ECO:0000313" key="2">
    <source>
        <dbReference type="EMBL" id="PTQ82046.1"/>
    </source>
</evidence>
<keyword evidence="1" id="KW-1133">Transmembrane helix</keyword>
<protein>
    <submittedName>
        <fullName evidence="2">Uncharacterized membrane protein (DUF2068 family)</fullName>
    </submittedName>
</protein>
<sequence>MKLSGALRTVAVFEAAKGALVLLVGFDLLSLVHHDIQQAAEHLLARTHLNPASRYPHIFIDIANQLTNARLLLIAAGAGVYSLARFIEAYGLWRAKRWAQWFAAASGAIYVPFELFELYERVTWLSLGALTLNLAIVAFMLYRLLHAEGKKIANAYLSSR</sequence>
<evidence type="ECO:0000313" key="3">
    <source>
        <dbReference type="Proteomes" id="UP000244152"/>
    </source>
</evidence>
<name>A0A2T5IDZ9_9PROT</name>
<feature type="transmembrane region" description="Helical" evidence="1">
    <location>
        <begin position="122"/>
        <end position="142"/>
    </location>
</feature>
<keyword evidence="1" id="KW-0812">Transmembrane</keyword>
<dbReference type="EMBL" id="QAOK01000006">
    <property type="protein sequence ID" value="PTQ82046.1"/>
    <property type="molecule type" value="Genomic_DNA"/>
</dbReference>
<dbReference type="InterPro" id="IPR021125">
    <property type="entry name" value="DUF2127"/>
</dbReference>
<dbReference type="Pfam" id="PF09900">
    <property type="entry name" value="DUF2127"/>
    <property type="match status" value="1"/>
</dbReference>
<comment type="caution">
    <text evidence="2">The sequence shown here is derived from an EMBL/GenBank/DDBJ whole genome shotgun (WGS) entry which is preliminary data.</text>
</comment>
<gene>
    <name evidence="2" type="ORF">C8R21_10623</name>
</gene>
<accession>A0A2T5IDZ9</accession>
<reference evidence="2 3" key="1">
    <citation type="submission" date="2018-04" db="EMBL/GenBank/DDBJ databases">
        <title>Active sludge and wastewater microbial communities from Klosterneuburg, Austria.</title>
        <authorList>
            <person name="Wagner M."/>
        </authorList>
    </citation>
    <scope>NUCLEOTIDE SEQUENCE [LARGE SCALE GENOMIC DNA]</scope>
    <source>
        <strain evidence="2 3">Nl12</strain>
    </source>
</reference>
<dbReference type="AlphaFoldDB" id="A0A2T5IDZ9"/>
<evidence type="ECO:0000256" key="1">
    <source>
        <dbReference type="SAM" id="Phobius"/>
    </source>
</evidence>
<keyword evidence="1" id="KW-0472">Membrane</keyword>